<reference evidence="2" key="1">
    <citation type="submission" date="2021-04" db="EMBL/GenBank/DDBJ databases">
        <title>Phylogenetic analysis of Acidobacteriaceae.</title>
        <authorList>
            <person name="Qiu L."/>
            <person name="Zhang Q."/>
        </authorList>
    </citation>
    <scope>NUCLEOTIDE SEQUENCE</scope>
    <source>
        <strain evidence="2">DSM 25168</strain>
    </source>
</reference>
<protein>
    <submittedName>
        <fullName evidence="2">Uncharacterized protein</fullName>
    </submittedName>
</protein>
<dbReference type="AlphaFoldDB" id="A0A9J7BPG7"/>
<accession>A0A9J7BPG7</accession>
<evidence type="ECO:0000256" key="1">
    <source>
        <dbReference type="SAM" id="SignalP"/>
    </source>
</evidence>
<proteinExistence type="predicted"/>
<dbReference type="KEGG" id="orp:MOP44_01650"/>
<dbReference type="EMBL" id="CP093313">
    <property type="protein sequence ID" value="UWZ84651.1"/>
    <property type="molecule type" value="Genomic_DNA"/>
</dbReference>
<organism evidence="2 3">
    <name type="scientific">Occallatibacter riparius</name>
    <dbReference type="NCBI Taxonomy" id="1002689"/>
    <lineage>
        <taxon>Bacteria</taxon>
        <taxon>Pseudomonadati</taxon>
        <taxon>Acidobacteriota</taxon>
        <taxon>Terriglobia</taxon>
        <taxon>Terriglobales</taxon>
        <taxon>Acidobacteriaceae</taxon>
        <taxon>Occallatibacter</taxon>
    </lineage>
</organism>
<feature type="chain" id="PRO_5039919026" evidence="1">
    <location>
        <begin position="24"/>
        <end position="134"/>
    </location>
</feature>
<evidence type="ECO:0000313" key="2">
    <source>
        <dbReference type="EMBL" id="UWZ84651.1"/>
    </source>
</evidence>
<sequence length="134" mass="14950">MTKLRRYLFVAMLAVLAPLGAIAADVWHEGYIEYPHTLAAAVHGVVPEGTRITLDDGTAIELATLDPGDVFQKLIAYWSKERTDYRAAPPNVDKFLFKVRTGKPAANGGRYVEIRYSANDWYGRSWKGVTHAIK</sequence>
<name>A0A9J7BPG7_9BACT</name>
<gene>
    <name evidence="2" type="ORF">MOP44_01650</name>
</gene>
<feature type="signal peptide" evidence="1">
    <location>
        <begin position="1"/>
        <end position="23"/>
    </location>
</feature>
<keyword evidence="1" id="KW-0732">Signal</keyword>
<dbReference type="Proteomes" id="UP001059380">
    <property type="component" value="Chromosome"/>
</dbReference>
<keyword evidence="3" id="KW-1185">Reference proteome</keyword>
<dbReference type="RefSeq" id="WP_260794158.1">
    <property type="nucleotide sequence ID" value="NZ_CP093313.1"/>
</dbReference>
<evidence type="ECO:0000313" key="3">
    <source>
        <dbReference type="Proteomes" id="UP001059380"/>
    </source>
</evidence>